<dbReference type="KEGG" id="lgo:JCM16774_0810"/>
<evidence type="ECO:0000256" key="3">
    <source>
        <dbReference type="ARBA" id="ARBA00023015"/>
    </source>
</evidence>
<dbReference type="GO" id="GO:0000156">
    <property type="term" value="F:phosphorelay response regulator activity"/>
    <property type="evidence" value="ECO:0007669"/>
    <property type="project" value="TreeGrafter"/>
</dbReference>
<dbReference type="PROSITE" id="PS50110">
    <property type="entry name" value="RESPONSE_REGULATORY"/>
    <property type="match status" value="1"/>
</dbReference>
<dbReference type="FunFam" id="3.40.50.2300:FF:000001">
    <property type="entry name" value="DNA-binding response regulator PhoB"/>
    <property type="match status" value="1"/>
</dbReference>
<evidence type="ECO:0000259" key="9">
    <source>
        <dbReference type="PROSITE" id="PS51755"/>
    </source>
</evidence>
<name>A0A510J9A2_9FUSO</name>
<dbReference type="SUPFAM" id="SSF52172">
    <property type="entry name" value="CheY-like"/>
    <property type="match status" value="1"/>
</dbReference>
<dbReference type="InterPro" id="IPR016032">
    <property type="entry name" value="Sig_transdc_resp-reg_C-effctor"/>
</dbReference>
<keyword evidence="3" id="KW-0805">Transcription regulation</keyword>
<dbReference type="InterPro" id="IPR036388">
    <property type="entry name" value="WH-like_DNA-bd_sf"/>
</dbReference>
<dbReference type="SMART" id="SM00862">
    <property type="entry name" value="Trans_reg_C"/>
    <property type="match status" value="1"/>
</dbReference>
<dbReference type="GO" id="GO:0005829">
    <property type="term" value="C:cytosol"/>
    <property type="evidence" value="ECO:0007669"/>
    <property type="project" value="TreeGrafter"/>
</dbReference>
<feature type="DNA-binding region" description="OmpR/PhoB-type" evidence="7">
    <location>
        <begin position="128"/>
        <end position="225"/>
    </location>
</feature>
<dbReference type="GO" id="GO:0032993">
    <property type="term" value="C:protein-DNA complex"/>
    <property type="evidence" value="ECO:0007669"/>
    <property type="project" value="TreeGrafter"/>
</dbReference>
<evidence type="ECO:0000256" key="1">
    <source>
        <dbReference type="ARBA" id="ARBA00022553"/>
    </source>
</evidence>
<dbReference type="GO" id="GO:0000976">
    <property type="term" value="F:transcription cis-regulatory region binding"/>
    <property type="evidence" value="ECO:0007669"/>
    <property type="project" value="TreeGrafter"/>
</dbReference>
<dbReference type="CDD" id="cd00383">
    <property type="entry name" value="trans_reg_C"/>
    <property type="match status" value="1"/>
</dbReference>
<dbReference type="InterPro" id="IPR001867">
    <property type="entry name" value="OmpR/PhoB-type_DNA-bd"/>
</dbReference>
<keyword evidence="5" id="KW-0804">Transcription</keyword>
<dbReference type="AlphaFoldDB" id="A0A510J9A2"/>
<protein>
    <submittedName>
        <fullName evidence="10">Winged helix family two component transcriptional regulator</fullName>
    </submittedName>
</protein>
<keyword evidence="2" id="KW-0902">Two-component regulatory system</keyword>
<evidence type="ECO:0000256" key="7">
    <source>
        <dbReference type="PROSITE-ProRule" id="PRU01091"/>
    </source>
</evidence>
<reference evidence="10 11" key="1">
    <citation type="submission" date="2019-07" db="EMBL/GenBank/DDBJ databases">
        <title>Complete Genome Sequence of Leptotrichia goodfellowii Strain JCM 16774.</title>
        <authorList>
            <person name="Watanabe S."/>
            <person name="Cui L."/>
        </authorList>
    </citation>
    <scope>NUCLEOTIDE SEQUENCE [LARGE SCALE GENOMIC DNA]</scope>
    <source>
        <strain evidence="10 11">JCM16774</strain>
    </source>
</reference>
<dbReference type="PROSITE" id="PS51755">
    <property type="entry name" value="OMPR_PHOB"/>
    <property type="match status" value="1"/>
</dbReference>
<dbReference type="Proteomes" id="UP000321606">
    <property type="component" value="Chromosome"/>
</dbReference>
<dbReference type="PANTHER" id="PTHR48111">
    <property type="entry name" value="REGULATOR OF RPOS"/>
    <property type="match status" value="1"/>
</dbReference>
<evidence type="ECO:0000313" key="10">
    <source>
        <dbReference type="EMBL" id="BBM35880.1"/>
    </source>
</evidence>
<sequence length="225" mass="26367">MMREKILVIEDDPKISRLLEIELKFEGFDVFFAYDGKEGLNMAKYGSYDLILLDVMLPKMSGMEVCKRIREGSQVPIIMLTAKDEISDKIVGFDYGADDYMTKPFSNEELLARIKALLRRTKKTVDHKGIFEFEDLKINYSTYEVFRGETLISLSKREFELLDFLVLNKGIVLSRDKILEEVWGFDYIGNDNILDLYIKYLRDKVDKPYERKFIQTVRGIGFIFK</sequence>
<dbReference type="InterPro" id="IPR011006">
    <property type="entry name" value="CheY-like_superfamily"/>
</dbReference>
<keyword evidence="4 7" id="KW-0238">DNA-binding</keyword>
<dbReference type="Pfam" id="PF00072">
    <property type="entry name" value="Response_reg"/>
    <property type="match status" value="1"/>
</dbReference>
<dbReference type="InterPro" id="IPR039420">
    <property type="entry name" value="WalR-like"/>
</dbReference>
<dbReference type="Gene3D" id="1.10.10.10">
    <property type="entry name" value="Winged helix-like DNA-binding domain superfamily/Winged helix DNA-binding domain"/>
    <property type="match status" value="1"/>
</dbReference>
<dbReference type="FunFam" id="1.10.10.10:FF:000005">
    <property type="entry name" value="Two-component system response regulator"/>
    <property type="match status" value="1"/>
</dbReference>
<evidence type="ECO:0000259" key="8">
    <source>
        <dbReference type="PROSITE" id="PS50110"/>
    </source>
</evidence>
<proteinExistence type="predicted"/>
<evidence type="ECO:0000256" key="4">
    <source>
        <dbReference type="ARBA" id="ARBA00023125"/>
    </source>
</evidence>
<dbReference type="Gene3D" id="3.40.50.2300">
    <property type="match status" value="1"/>
</dbReference>
<evidence type="ECO:0000256" key="5">
    <source>
        <dbReference type="ARBA" id="ARBA00023163"/>
    </source>
</evidence>
<dbReference type="SUPFAM" id="SSF46894">
    <property type="entry name" value="C-terminal effector domain of the bipartite response regulators"/>
    <property type="match status" value="1"/>
</dbReference>
<gene>
    <name evidence="10" type="ORF">JCM16774_0810</name>
</gene>
<feature type="modified residue" description="4-aspartylphosphate" evidence="6">
    <location>
        <position position="54"/>
    </location>
</feature>
<dbReference type="GO" id="GO:0006355">
    <property type="term" value="P:regulation of DNA-templated transcription"/>
    <property type="evidence" value="ECO:0007669"/>
    <property type="project" value="InterPro"/>
</dbReference>
<keyword evidence="1 6" id="KW-0597">Phosphoprotein</keyword>
<accession>A0A510J9A2</accession>
<dbReference type="Gene3D" id="6.10.250.690">
    <property type="match status" value="1"/>
</dbReference>
<feature type="domain" description="Response regulatory" evidence="8">
    <location>
        <begin position="5"/>
        <end position="118"/>
    </location>
</feature>
<dbReference type="SMART" id="SM00448">
    <property type="entry name" value="REC"/>
    <property type="match status" value="1"/>
</dbReference>
<dbReference type="STRING" id="714315.GCA_000516535_00801"/>
<evidence type="ECO:0000256" key="2">
    <source>
        <dbReference type="ARBA" id="ARBA00023012"/>
    </source>
</evidence>
<dbReference type="EMBL" id="AP019822">
    <property type="protein sequence ID" value="BBM35880.1"/>
    <property type="molecule type" value="Genomic_DNA"/>
</dbReference>
<evidence type="ECO:0000256" key="6">
    <source>
        <dbReference type="PROSITE-ProRule" id="PRU00169"/>
    </source>
</evidence>
<feature type="domain" description="OmpR/PhoB-type" evidence="9">
    <location>
        <begin position="128"/>
        <end position="225"/>
    </location>
</feature>
<organism evidence="10 11">
    <name type="scientific">Pseudoleptotrichia goodfellowii</name>
    <dbReference type="NCBI Taxonomy" id="157692"/>
    <lineage>
        <taxon>Bacteria</taxon>
        <taxon>Fusobacteriati</taxon>
        <taxon>Fusobacteriota</taxon>
        <taxon>Fusobacteriia</taxon>
        <taxon>Fusobacteriales</taxon>
        <taxon>Leptotrichiaceae</taxon>
        <taxon>Pseudoleptotrichia</taxon>
    </lineage>
</organism>
<dbReference type="InterPro" id="IPR001789">
    <property type="entry name" value="Sig_transdc_resp-reg_receiver"/>
</dbReference>
<evidence type="ECO:0000313" key="11">
    <source>
        <dbReference type="Proteomes" id="UP000321606"/>
    </source>
</evidence>
<dbReference type="Pfam" id="PF00486">
    <property type="entry name" value="Trans_reg_C"/>
    <property type="match status" value="1"/>
</dbReference>
<dbReference type="PANTHER" id="PTHR48111:SF22">
    <property type="entry name" value="REGULATOR OF RPOS"/>
    <property type="match status" value="1"/>
</dbReference>